<feature type="compositionally biased region" description="Acidic residues" evidence="1">
    <location>
        <begin position="221"/>
        <end position="240"/>
    </location>
</feature>
<feature type="compositionally biased region" description="Basic and acidic residues" evidence="1">
    <location>
        <begin position="241"/>
        <end position="251"/>
    </location>
</feature>
<feature type="compositionally biased region" description="Acidic residues" evidence="1">
    <location>
        <begin position="252"/>
        <end position="271"/>
    </location>
</feature>
<accession>A0ABR3VW86</accession>
<feature type="compositionally biased region" description="Low complexity" evidence="1">
    <location>
        <begin position="191"/>
        <end position="207"/>
    </location>
</feature>
<evidence type="ECO:0000313" key="2">
    <source>
        <dbReference type="EMBL" id="KAL1846686.1"/>
    </source>
</evidence>
<sequence length="271" mass="30619">MAAAPSHPRSTLRTHLPRAGFYWPDRASLLAQDRQDRAVLDVLRDHGGVASLQVGARGSARHDIEQAFVTMFEMAEADAVAERIDQFDTPLDWVADLRERLSWGGYLDEDLFIDLFLRLRRARQDWHANPREPFNTREHGRLAHAIDAFHQAASADWMDAYEELFRGVLPPVIEQAGEIRLRPRRVGVDPAAAAAHTQGTAASSAAGEPHPQTQTALGGVQEEDENEDEDVEMQEEEVEEVRERLAHTHLGEEEDENEDENEDEDVEMEME</sequence>
<comment type="caution">
    <text evidence="2">The sequence shown here is derived from an EMBL/GenBank/DDBJ whole genome shotgun (WGS) entry which is preliminary data.</text>
</comment>
<keyword evidence="3" id="KW-1185">Reference proteome</keyword>
<protein>
    <submittedName>
        <fullName evidence="2">Uncharacterized protein</fullName>
    </submittedName>
</protein>
<organism evidence="2 3">
    <name type="scientific">Diaporthe australafricana</name>
    <dbReference type="NCBI Taxonomy" id="127596"/>
    <lineage>
        <taxon>Eukaryota</taxon>
        <taxon>Fungi</taxon>
        <taxon>Dikarya</taxon>
        <taxon>Ascomycota</taxon>
        <taxon>Pezizomycotina</taxon>
        <taxon>Sordariomycetes</taxon>
        <taxon>Sordariomycetidae</taxon>
        <taxon>Diaporthales</taxon>
        <taxon>Diaporthaceae</taxon>
        <taxon>Diaporthe</taxon>
    </lineage>
</organism>
<gene>
    <name evidence="2" type="ORF">Daus18300_014174</name>
</gene>
<evidence type="ECO:0000256" key="1">
    <source>
        <dbReference type="SAM" id="MobiDB-lite"/>
    </source>
</evidence>
<dbReference type="EMBL" id="JAWRVE010000260">
    <property type="protein sequence ID" value="KAL1846686.1"/>
    <property type="molecule type" value="Genomic_DNA"/>
</dbReference>
<feature type="region of interest" description="Disordered" evidence="1">
    <location>
        <begin position="190"/>
        <end position="271"/>
    </location>
</feature>
<proteinExistence type="predicted"/>
<name>A0ABR3VW86_9PEZI</name>
<reference evidence="2 3" key="1">
    <citation type="journal article" date="2024" name="IMA Fungus">
        <title>IMA Genome - F19 : A genome assembly and annotation guide to empower mycologists, including annotated draft genome sequences of Ceratocystis pirilliformis, Diaporthe australafricana, Fusarium ophioides, Paecilomyces lecythidis, and Sporothrix stenoceras.</title>
        <authorList>
            <person name="Aylward J."/>
            <person name="Wilson A.M."/>
            <person name="Visagie C.M."/>
            <person name="Spraker J."/>
            <person name="Barnes I."/>
            <person name="Buitendag C."/>
            <person name="Ceriani C."/>
            <person name="Del Mar Angel L."/>
            <person name="du Plessis D."/>
            <person name="Fuchs T."/>
            <person name="Gasser K."/>
            <person name="Kramer D."/>
            <person name="Li W."/>
            <person name="Munsamy K."/>
            <person name="Piso A."/>
            <person name="Price J.L."/>
            <person name="Sonnekus B."/>
            <person name="Thomas C."/>
            <person name="van der Nest A."/>
            <person name="van Dijk A."/>
            <person name="van Heerden A."/>
            <person name="van Vuuren N."/>
            <person name="Yilmaz N."/>
            <person name="Duong T.A."/>
            <person name="van der Merwe N.A."/>
            <person name="Wingfield M.J."/>
            <person name="Wingfield B.D."/>
        </authorList>
    </citation>
    <scope>NUCLEOTIDE SEQUENCE [LARGE SCALE GENOMIC DNA]</scope>
    <source>
        <strain evidence="2 3">CMW 18300</strain>
    </source>
</reference>
<evidence type="ECO:0000313" key="3">
    <source>
        <dbReference type="Proteomes" id="UP001583177"/>
    </source>
</evidence>
<dbReference type="Proteomes" id="UP001583177">
    <property type="component" value="Unassembled WGS sequence"/>
</dbReference>